<dbReference type="InterPro" id="IPR050295">
    <property type="entry name" value="Plant_2OG-oxidoreductases"/>
</dbReference>
<evidence type="ECO:0000256" key="3">
    <source>
        <dbReference type="ARBA" id="ARBA00023004"/>
    </source>
</evidence>
<evidence type="ECO:0000259" key="5">
    <source>
        <dbReference type="PROSITE" id="PS51471"/>
    </source>
</evidence>
<dbReference type="SUPFAM" id="SSF51197">
    <property type="entry name" value="Clavaminate synthase-like"/>
    <property type="match status" value="1"/>
</dbReference>
<keyword evidence="7" id="KW-1185">Reference proteome</keyword>
<dbReference type="PROSITE" id="PS51471">
    <property type="entry name" value="FE2OG_OXY"/>
    <property type="match status" value="1"/>
</dbReference>
<dbReference type="Pfam" id="PF14226">
    <property type="entry name" value="DIOX_N"/>
    <property type="match status" value="1"/>
</dbReference>
<evidence type="ECO:0000313" key="7">
    <source>
        <dbReference type="Proteomes" id="UP000585474"/>
    </source>
</evidence>
<organism evidence="6 7">
    <name type="scientific">Actinidia rufa</name>
    <dbReference type="NCBI Taxonomy" id="165716"/>
    <lineage>
        <taxon>Eukaryota</taxon>
        <taxon>Viridiplantae</taxon>
        <taxon>Streptophyta</taxon>
        <taxon>Embryophyta</taxon>
        <taxon>Tracheophyta</taxon>
        <taxon>Spermatophyta</taxon>
        <taxon>Magnoliopsida</taxon>
        <taxon>eudicotyledons</taxon>
        <taxon>Gunneridae</taxon>
        <taxon>Pentapetalae</taxon>
        <taxon>asterids</taxon>
        <taxon>Ericales</taxon>
        <taxon>Actinidiaceae</taxon>
        <taxon>Actinidia</taxon>
    </lineage>
</organism>
<gene>
    <name evidence="6" type="ORF">Acr_13g0009810</name>
</gene>
<dbReference type="Gene3D" id="2.60.120.330">
    <property type="entry name" value="B-lactam Antibiotic, Isopenicillin N Synthase, Chain"/>
    <property type="match status" value="1"/>
</dbReference>
<reference evidence="6 7" key="1">
    <citation type="submission" date="2019-07" db="EMBL/GenBank/DDBJ databases">
        <title>De Novo Assembly of kiwifruit Actinidia rufa.</title>
        <authorList>
            <person name="Sugita-Konishi S."/>
            <person name="Sato K."/>
            <person name="Mori E."/>
            <person name="Abe Y."/>
            <person name="Kisaki G."/>
            <person name="Hamano K."/>
            <person name="Suezawa K."/>
            <person name="Otani M."/>
            <person name="Fukuda T."/>
            <person name="Manabe T."/>
            <person name="Gomi K."/>
            <person name="Tabuchi M."/>
            <person name="Akimitsu K."/>
            <person name="Kataoka I."/>
        </authorList>
    </citation>
    <scope>NUCLEOTIDE SEQUENCE [LARGE SCALE GENOMIC DNA]</scope>
    <source>
        <strain evidence="7">cv. Fuchu</strain>
    </source>
</reference>
<accession>A0A7J0FLI3</accession>
<keyword evidence="4" id="KW-0560">Oxidoreductase</keyword>
<keyword evidence="2 4" id="KW-0479">Metal-binding</keyword>
<dbReference type="InterPro" id="IPR044861">
    <property type="entry name" value="IPNS-like_FE2OG_OXY"/>
</dbReference>
<evidence type="ECO:0000256" key="4">
    <source>
        <dbReference type="RuleBase" id="RU003682"/>
    </source>
</evidence>
<name>A0A7J0FLI3_9ERIC</name>
<sequence>MHKLISNKCLTIQSAVPESYILPPERRPSVVPPCKTIPVIDLQGLHRRSDRFDSAASSSRLAKNMLTNHGVSEQLMKDVLVVGKEFFDLPVEEKERFYSEDTNQTCRLKSSLNYDEEKVHFWRESFRHPCHPLEDYIHEWPQNPARYREVFGSYSIGVRKVGLLLLDLICEGLGLECGYFGGELSQGLLISINHYPLCPDPSLVLGLPKHGDPYLLTLLNQGHVAGLQVLKDEQWLAVEPISNAFVVNINHMLQIISNGKLKSANHRVVPSSDAARTTVVSFIRPSNNSLIEPAKSLLVNECSTHFKQFSTFQSAVPESYVLPPERRPTAVPPCKTIPVIDLQELDRDRTDSIQQII</sequence>
<dbReference type="InterPro" id="IPR005123">
    <property type="entry name" value="Oxoglu/Fe-dep_dioxygenase_dom"/>
</dbReference>
<evidence type="ECO:0000313" key="6">
    <source>
        <dbReference type="EMBL" id="GFY99581.1"/>
    </source>
</evidence>
<proteinExistence type="inferred from homology"/>
<dbReference type="GO" id="GO:0016705">
    <property type="term" value="F:oxidoreductase activity, acting on paired donors, with incorporation or reduction of molecular oxygen"/>
    <property type="evidence" value="ECO:0007669"/>
    <property type="project" value="UniProtKB-ARBA"/>
</dbReference>
<dbReference type="Pfam" id="PF03171">
    <property type="entry name" value="2OG-FeII_Oxy"/>
    <property type="match status" value="1"/>
</dbReference>
<evidence type="ECO:0000256" key="2">
    <source>
        <dbReference type="ARBA" id="ARBA00022723"/>
    </source>
</evidence>
<dbReference type="Proteomes" id="UP000585474">
    <property type="component" value="Unassembled WGS sequence"/>
</dbReference>
<feature type="domain" description="Fe2OG dioxygenase" evidence="5">
    <location>
        <begin position="184"/>
        <end position="285"/>
    </location>
</feature>
<dbReference type="PANTHER" id="PTHR47991">
    <property type="entry name" value="OXOGLUTARATE/IRON-DEPENDENT DIOXYGENASE"/>
    <property type="match status" value="1"/>
</dbReference>
<dbReference type="AlphaFoldDB" id="A0A7J0FLI3"/>
<comment type="caution">
    <text evidence="6">The sequence shown here is derived from an EMBL/GenBank/DDBJ whole genome shotgun (WGS) entry which is preliminary data.</text>
</comment>
<dbReference type="OrthoDB" id="406156at2759"/>
<protein>
    <recommendedName>
        <fullName evidence="5">Fe2OG dioxygenase domain-containing protein</fullName>
    </recommendedName>
</protein>
<keyword evidence="3 4" id="KW-0408">Iron</keyword>
<comment type="similarity">
    <text evidence="1 4">Belongs to the iron/ascorbate-dependent oxidoreductase family.</text>
</comment>
<dbReference type="InterPro" id="IPR027443">
    <property type="entry name" value="IPNS-like_sf"/>
</dbReference>
<dbReference type="GO" id="GO:0046872">
    <property type="term" value="F:metal ion binding"/>
    <property type="evidence" value="ECO:0007669"/>
    <property type="project" value="UniProtKB-KW"/>
</dbReference>
<dbReference type="EMBL" id="BJWL01000013">
    <property type="protein sequence ID" value="GFY99581.1"/>
    <property type="molecule type" value="Genomic_DNA"/>
</dbReference>
<evidence type="ECO:0000256" key="1">
    <source>
        <dbReference type="ARBA" id="ARBA00008056"/>
    </source>
</evidence>
<dbReference type="InterPro" id="IPR026992">
    <property type="entry name" value="DIOX_N"/>
</dbReference>